<evidence type="ECO:0000259" key="4">
    <source>
        <dbReference type="SMART" id="SM01119"/>
    </source>
</evidence>
<name>A0ABN0W5K3_9ACTN</name>
<evidence type="ECO:0000313" key="5">
    <source>
        <dbReference type="EMBL" id="GAA0325875.1"/>
    </source>
</evidence>
<accession>A0ABN0W5K3</accession>
<dbReference type="InterPro" id="IPR026956">
    <property type="entry name" value="D-ser_dehydrat-like_dom"/>
</dbReference>
<dbReference type="Gene3D" id="3.20.20.10">
    <property type="entry name" value="Alanine racemase"/>
    <property type="match status" value="1"/>
</dbReference>
<dbReference type="InterPro" id="IPR029066">
    <property type="entry name" value="PLP-binding_barrel"/>
</dbReference>
<dbReference type="PANTHER" id="PTHR28004:SF8">
    <property type="entry name" value="D-SERINE DEAMINASE"/>
    <property type="match status" value="1"/>
</dbReference>
<evidence type="ECO:0000256" key="3">
    <source>
        <dbReference type="SAM" id="MobiDB-lite"/>
    </source>
</evidence>
<feature type="region of interest" description="Disordered" evidence="3">
    <location>
        <begin position="1"/>
        <end position="41"/>
    </location>
</feature>
<dbReference type="SMART" id="SM01119">
    <property type="entry name" value="D-ser_dehydrat"/>
    <property type="match status" value="1"/>
</dbReference>
<keyword evidence="6" id="KW-1185">Reference proteome</keyword>
<comment type="caution">
    <text evidence="5">The sequence shown here is derived from an EMBL/GenBank/DDBJ whole genome shotgun (WGS) entry which is preliminary data.</text>
</comment>
<evidence type="ECO:0000256" key="1">
    <source>
        <dbReference type="ARBA" id="ARBA00005323"/>
    </source>
</evidence>
<proteinExistence type="inferred from homology"/>
<dbReference type="InterPro" id="IPR051466">
    <property type="entry name" value="D-amino_acid_metab_enzyme"/>
</dbReference>
<comment type="similarity">
    <text evidence="1">Belongs to the DSD1 family.</text>
</comment>
<keyword evidence="2" id="KW-0456">Lyase</keyword>
<dbReference type="Pfam" id="PF01168">
    <property type="entry name" value="Ala_racemase_N"/>
    <property type="match status" value="1"/>
</dbReference>
<gene>
    <name evidence="5" type="ORF">GCM10010151_14770</name>
</gene>
<protein>
    <submittedName>
        <fullName evidence="5">Amino acid deaminase</fullName>
    </submittedName>
</protein>
<evidence type="ECO:0000256" key="2">
    <source>
        <dbReference type="ARBA" id="ARBA00023239"/>
    </source>
</evidence>
<dbReference type="InterPro" id="IPR042208">
    <property type="entry name" value="D-ser_dehydrat-like_sf"/>
</dbReference>
<sequence length="443" mass="46795">MSERGIGEAATDQADGTGEATTGRADGIGEVTAGRGEGAGVRLTAPPARIGALTKGLWHPGPAEAAEDFAAARHHLFGGAFTWPVMVARRSAIEHNIARLAAFCAEHGLEFAPHGKTTMAPSLFQAQFDAGAWGITAATANQVLAYRTFGVPRILLANELLDPVALRWIGEEADRGLEFLCYVDSVAGVETIASVPGSFRVLAELGHAGGRTGCRTAAELAEVARAVAAAPNIELAGVAAYEGGLASVPAVTAYLNDVRAATLELSQAGLLPETVIVTAGGSAYFDVVADRLGGDWLPGHRLRAILRSGAYVSHDDGVYRVKTPYTRIEGSLDAALEVWAQVTSTPEDGLALVGMGKREAPYDEGLPVPRLIRRRDGGEEPADGLVVERMNDHHAYLTGDVRLTPGDLVCFGISHPCTAFDKWQVIPVIDENRTVVDLIRTYF</sequence>
<dbReference type="Proteomes" id="UP001501822">
    <property type="component" value="Unassembled WGS sequence"/>
</dbReference>
<dbReference type="EMBL" id="BAAABM010000009">
    <property type="protein sequence ID" value="GAA0325875.1"/>
    <property type="molecule type" value="Genomic_DNA"/>
</dbReference>
<dbReference type="Gene3D" id="2.40.37.20">
    <property type="entry name" value="D-serine dehydratase-like domain"/>
    <property type="match status" value="1"/>
</dbReference>
<evidence type="ECO:0000313" key="6">
    <source>
        <dbReference type="Proteomes" id="UP001501822"/>
    </source>
</evidence>
<dbReference type="SUPFAM" id="SSF51419">
    <property type="entry name" value="PLP-binding barrel"/>
    <property type="match status" value="1"/>
</dbReference>
<reference evidence="5 6" key="1">
    <citation type="journal article" date="2019" name="Int. J. Syst. Evol. Microbiol.">
        <title>The Global Catalogue of Microorganisms (GCM) 10K type strain sequencing project: providing services to taxonomists for standard genome sequencing and annotation.</title>
        <authorList>
            <consortium name="The Broad Institute Genomics Platform"/>
            <consortium name="The Broad Institute Genome Sequencing Center for Infectious Disease"/>
            <person name="Wu L."/>
            <person name="Ma J."/>
        </authorList>
    </citation>
    <scope>NUCLEOTIDE SEQUENCE [LARGE SCALE GENOMIC DNA]</scope>
    <source>
        <strain evidence="5 6">JCM 3146</strain>
    </source>
</reference>
<dbReference type="InterPro" id="IPR001608">
    <property type="entry name" value="Ala_racemase_N"/>
</dbReference>
<dbReference type="PANTHER" id="PTHR28004">
    <property type="entry name" value="ZGC:162816-RELATED"/>
    <property type="match status" value="1"/>
</dbReference>
<feature type="domain" description="D-serine dehydratase-like" evidence="4">
    <location>
        <begin position="335"/>
        <end position="430"/>
    </location>
</feature>
<dbReference type="Pfam" id="PF14031">
    <property type="entry name" value="D-ser_dehydrat"/>
    <property type="match status" value="1"/>
</dbReference>
<organism evidence="5 6">
    <name type="scientific">Actinoallomurus spadix</name>
    <dbReference type="NCBI Taxonomy" id="79912"/>
    <lineage>
        <taxon>Bacteria</taxon>
        <taxon>Bacillati</taxon>
        <taxon>Actinomycetota</taxon>
        <taxon>Actinomycetes</taxon>
        <taxon>Streptosporangiales</taxon>
        <taxon>Thermomonosporaceae</taxon>
        <taxon>Actinoallomurus</taxon>
    </lineage>
</organism>